<dbReference type="Proteomes" id="UP000004535">
    <property type="component" value="Unassembled WGS sequence"/>
</dbReference>
<accession>B9BKA2</accession>
<comment type="caution">
    <text evidence="2">The sequence shown here is derived from an EMBL/GenBank/DDBJ whole genome shotgun (WGS) entry which is preliminary data.</text>
</comment>
<dbReference type="AlphaFoldDB" id="B9BKA2"/>
<dbReference type="EMBL" id="ACFC01000002">
    <property type="protein sequence ID" value="EEE08369.1"/>
    <property type="molecule type" value="Genomic_DNA"/>
</dbReference>
<evidence type="ECO:0000256" key="1">
    <source>
        <dbReference type="SAM" id="MobiDB-lite"/>
    </source>
</evidence>
<reference evidence="2 3" key="1">
    <citation type="journal article" date="2012" name="J. Bacteriol.">
        <title>Draft Genome Sequence Determination for Cystic Fibrosis and Chronic Granulomatous Disease Burkholderia multivorans Isolates.</title>
        <authorList>
            <person name="Varga J.J."/>
            <person name="Losada L."/>
            <person name="Zelazny A.M."/>
            <person name="Brinkac L."/>
            <person name="Harkins D."/>
            <person name="Radune D."/>
            <person name="Hostetler J."/>
            <person name="Sampaio E.P."/>
            <person name="Ronning C.M."/>
            <person name="Nierman W.C."/>
            <person name="Greenberg D.E."/>
            <person name="Holland S.M."/>
            <person name="Goldberg J.B."/>
        </authorList>
    </citation>
    <scope>NUCLEOTIDE SEQUENCE [LARGE SCALE GENOMIC DNA]</scope>
    <source>
        <strain evidence="2 3">CGD2</strain>
    </source>
</reference>
<evidence type="ECO:0000313" key="2">
    <source>
        <dbReference type="EMBL" id="EEE08369.1"/>
    </source>
</evidence>
<organism evidence="2 3">
    <name type="scientific">Burkholderia multivorans CGD2</name>
    <dbReference type="NCBI Taxonomy" id="513052"/>
    <lineage>
        <taxon>Bacteria</taxon>
        <taxon>Pseudomonadati</taxon>
        <taxon>Pseudomonadota</taxon>
        <taxon>Betaproteobacteria</taxon>
        <taxon>Burkholderiales</taxon>
        <taxon>Burkholderiaceae</taxon>
        <taxon>Burkholderia</taxon>
        <taxon>Burkholderia cepacia complex</taxon>
    </lineage>
</organism>
<protein>
    <submittedName>
        <fullName evidence="2">Uncharacterized protein</fullName>
    </submittedName>
</protein>
<feature type="region of interest" description="Disordered" evidence="1">
    <location>
        <begin position="30"/>
        <end position="93"/>
    </location>
</feature>
<name>B9BKA2_9BURK</name>
<sequence length="93" mass="9541">MLAVRRVARTLVRTAARGAGPLLAAMGVRKSTTRRASGPAANAAVPGRAGPRGCASGAAKPPRPADTDRRRAIVGAPASYRAGRRNKPETRTG</sequence>
<proteinExistence type="predicted"/>
<gene>
    <name evidence="2" type="ORF">BURMUCGD2_5510</name>
</gene>
<evidence type="ECO:0000313" key="3">
    <source>
        <dbReference type="Proteomes" id="UP000004535"/>
    </source>
</evidence>